<dbReference type="EMBL" id="CCBN010000005">
    <property type="protein sequence ID" value="CDO53488.1"/>
    <property type="molecule type" value="Genomic_DNA"/>
</dbReference>
<protein>
    <recommendedName>
        <fullName evidence="2">GYF domain-containing protein</fullName>
    </recommendedName>
</protein>
<dbReference type="PROSITE" id="PS50829">
    <property type="entry name" value="GYF"/>
    <property type="match status" value="2"/>
</dbReference>
<dbReference type="PANTHER" id="PTHR14445:SF36">
    <property type="entry name" value="FI03272P-RELATED"/>
    <property type="match status" value="1"/>
</dbReference>
<keyword evidence="4" id="KW-1185">Reference proteome</keyword>
<evidence type="ECO:0000256" key="1">
    <source>
        <dbReference type="SAM" id="Coils"/>
    </source>
</evidence>
<dbReference type="GO" id="GO:0005829">
    <property type="term" value="C:cytosol"/>
    <property type="evidence" value="ECO:0007669"/>
    <property type="project" value="TreeGrafter"/>
</dbReference>
<keyword evidence="1" id="KW-0175">Coiled coil</keyword>
<evidence type="ECO:0000259" key="2">
    <source>
        <dbReference type="PROSITE" id="PS50829"/>
    </source>
</evidence>
<comment type="caution">
    <text evidence="3">The sequence shown here is derived from an EMBL/GenBank/DDBJ whole genome shotgun (WGS) entry which is preliminary data.</text>
</comment>
<evidence type="ECO:0000313" key="4">
    <source>
        <dbReference type="Proteomes" id="UP000242525"/>
    </source>
</evidence>
<dbReference type="STRING" id="1173061.A0A0J9X9K5"/>
<proteinExistence type="predicted"/>
<dbReference type="PANTHER" id="PTHR14445">
    <property type="entry name" value="GRB10 INTERACTING GYF PROTEIN"/>
    <property type="match status" value="1"/>
</dbReference>
<feature type="domain" description="GYF" evidence="2">
    <location>
        <begin position="156"/>
        <end position="204"/>
    </location>
</feature>
<dbReference type="Pfam" id="PF02213">
    <property type="entry name" value="GYF"/>
    <property type="match status" value="2"/>
</dbReference>
<accession>A0A0J9X9K5</accession>
<sequence>MSAVVSVESPSFISHAENIVDPIMEPVSPPLSVQKKIPGGKNYTLDEMLVIWEDMDKTGIFRFSDIRRKEYYDKILPHSGIPNEDRIDYSAEAFKKRLEYIPSTPDYHRHKNYPSSVNKNAYRRDDRSLPDNSLRGSFSDIYSPISASNNFVSPESIRWVYKDSSGVEQGPFDGLCMQEWYSEGWLEDTLLMKRVEEHDFYTLKDFALSVGNYLEPFLIPQPSLSNSYRIESSSLVSPEHTSWIYRDTNGVEQGPFDGVRMQEWYSMKWLQDNLLIRRIEEAGFYTIAQFVKRLGNHPEPFLLPVPLNPTVSQWNMHEQILISQRETLRAQQLQLTALQQQHQQLLQSSLALGMVQEGVLDEQAELLKSEYEQKQKSLNRLRDAVDLKVKTREKIIQDFVDWCKESLKPLEISVDKTDLIRLLLDVPLSDRETESKTVNEIISSASKIIDGEKFTNEFMTKRGDLKADEVLKKWSEAEASKENH</sequence>
<name>A0A0J9X9K5_GEOCN</name>
<feature type="domain" description="GYF" evidence="2">
    <location>
        <begin position="240"/>
        <end position="295"/>
    </location>
</feature>
<dbReference type="Proteomes" id="UP000242525">
    <property type="component" value="Unassembled WGS sequence"/>
</dbReference>
<dbReference type="InterPro" id="IPR051640">
    <property type="entry name" value="GRB10-interact_GYF"/>
</dbReference>
<dbReference type="SMART" id="SM00444">
    <property type="entry name" value="GYF"/>
    <property type="match status" value="2"/>
</dbReference>
<dbReference type="OrthoDB" id="48509at2759"/>
<feature type="coiled-coil region" evidence="1">
    <location>
        <begin position="321"/>
        <end position="384"/>
    </location>
</feature>
<dbReference type="AlphaFoldDB" id="A0A0J9X9K5"/>
<dbReference type="InterPro" id="IPR035445">
    <property type="entry name" value="GYF-like_dom_sf"/>
</dbReference>
<evidence type="ECO:0000313" key="3">
    <source>
        <dbReference type="EMBL" id="CDO53488.1"/>
    </source>
</evidence>
<dbReference type="Gene3D" id="3.30.1490.40">
    <property type="match status" value="2"/>
</dbReference>
<gene>
    <name evidence="3" type="ORF">BN980_GECA05s02474g</name>
</gene>
<organism evidence="3 4">
    <name type="scientific">Geotrichum candidum</name>
    <name type="common">Oospora lactis</name>
    <name type="synonym">Dipodascus geotrichum</name>
    <dbReference type="NCBI Taxonomy" id="1173061"/>
    <lineage>
        <taxon>Eukaryota</taxon>
        <taxon>Fungi</taxon>
        <taxon>Dikarya</taxon>
        <taxon>Ascomycota</taxon>
        <taxon>Saccharomycotina</taxon>
        <taxon>Dipodascomycetes</taxon>
        <taxon>Dipodascales</taxon>
        <taxon>Dipodascaceae</taxon>
        <taxon>Geotrichum</taxon>
    </lineage>
</organism>
<dbReference type="SUPFAM" id="SSF55277">
    <property type="entry name" value="GYF domain"/>
    <property type="match status" value="2"/>
</dbReference>
<dbReference type="InterPro" id="IPR003169">
    <property type="entry name" value="GYF"/>
</dbReference>
<reference evidence="3" key="1">
    <citation type="submission" date="2014-03" db="EMBL/GenBank/DDBJ databases">
        <authorList>
            <person name="Casaregola S."/>
        </authorList>
    </citation>
    <scope>NUCLEOTIDE SEQUENCE [LARGE SCALE GENOMIC DNA]</scope>
    <source>
        <strain evidence="3">CLIB 918</strain>
    </source>
</reference>